<name>L1LFN7_THEEQ</name>
<evidence type="ECO:0000313" key="2">
    <source>
        <dbReference type="EMBL" id="EKX74070.1"/>
    </source>
</evidence>
<dbReference type="RefSeq" id="XP_004833522.1">
    <property type="nucleotide sequence ID" value="XM_004833465.1"/>
</dbReference>
<dbReference type="VEuPathDB" id="PiroplasmaDB:BEWA_041080"/>
<evidence type="ECO:0000256" key="1">
    <source>
        <dbReference type="SAM" id="MobiDB-lite"/>
    </source>
</evidence>
<dbReference type="EMBL" id="ACOU01000002">
    <property type="protein sequence ID" value="EKX74070.1"/>
    <property type="molecule type" value="Genomic_DNA"/>
</dbReference>
<dbReference type="STRING" id="1537102.L1LFN7"/>
<reference evidence="2 3" key="1">
    <citation type="journal article" date="2012" name="BMC Genomics">
        <title>Comparative genomic analysis and phylogenetic position of Theileria equi.</title>
        <authorList>
            <person name="Kappmeyer L.S."/>
            <person name="Thiagarajan M."/>
            <person name="Herndon D.R."/>
            <person name="Ramsay J.D."/>
            <person name="Caler E."/>
            <person name="Djikeng A."/>
            <person name="Gillespie J.J."/>
            <person name="Lau A.O."/>
            <person name="Roalson E.H."/>
            <person name="Silva J.C."/>
            <person name="Silva M.G."/>
            <person name="Suarez C.E."/>
            <person name="Ueti M.W."/>
            <person name="Nene V.M."/>
            <person name="Mealey R.H."/>
            <person name="Knowles D.P."/>
            <person name="Brayton K.A."/>
        </authorList>
    </citation>
    <scope>NUCLEOTIDE SEQUENCE [LARGE SCALE GENOMIC DNA]</scope>
    <source>
        <strain evidence="2 3">WA</strain>
    </source>
</reference>
<dbReference type="eggNOG" id="KOG1366">
    <property type="taxonomic scope" value="Eukaryota"/>
</dbReference>
<comment type="caution">
    <text evidence="2">The sequence shown here is derived from an EMBL/GenBank/DDBJ whole genome shotgun (WGS) entry which is preliminary data.</text>
</comment>
<organism evidence="2 3">
    <name type="scientific">Theileria equi strain WA</name>
    <dbReference type="NCBI Taxonomy" id="1537102"/>
    <lineage>
        <taxon>Eukaryota</taxon>
        <taxon>Sar</taxon>
        <taxon>Alveolata</taxon>
        <taxon>Apicomplexa</taxon>
        <taxon>Aconoidasida</taxon>
        <taxon>Piroplasmida</taxon>
        <taxon>Theileriidae</taxon>
        <taxon>Theileria</taxon>
    </lineage>
</organism>
<gene>
    <name evidence="2" type="ORF">BEWA_041080</name>
</gene>
<protein>
    <submittedName>
        <fullName evidence="2">Uncharacterized protein</fullName>
    </submittedName>
</protein>
<dbReference type="KEGG" id="beq:BEWA_041080"/>
<feature type="region of interest" description="Disordered" evidence="1">
    <location>
        <begin position="337"/>
        <end position="393"/>
    </location>
</feature>
<dbReference type="AlphaFoldDB" id="L1LFN7"/>
<dbReference type="GeneID" id="15807518"/>
<dbReference type="OrthoDB" id="361062at2759"/>
<dbReference type="Proteomes" id="UP000031512">
    <property type="component" value="Unassembled WGS sequence"/>
</dbReference>
<accession>L1LFN7</accession>
<sequence>MTQQEVTIEFKYNHNANGGDHTYQASTIGGNNVKITVRKSEEPSGSDFYRYTHTLQNGGSFTLKTVLDDSGKKINIPEPKGVSELRKINLEKVTSVSAYCWNGNPTKVLIIGITTTDRGTTYYGNRKSADGNNEWTRLHGGSRPNLINGDIERTLDDLVCEHHGAVTIDLSKGTSMSGNKPYCCRCDGHNNTKISLSSGKVPAVPTVEYYKHTINSGQLARIRYYFDGVGTDPRKTNDPDKRRRIKSPELGFPTLSVQAVYAFYCGGNPVLIYIEGNGDGGTNSWYKKPTSNGNTDEQWTKVQDLKDITPDNITECEQYNKLAAELSCARTVPCPLPQSPPPPLAPSSNIDSGASGPHPAQQKAESAPHTPTASEDEALAANPPQTEETPKTAKSIGLLLTGSSALAGYVVPSVFGGSGAVGLAGYHLYKNSRDPWVRQI</sequence>
<keyword evidence="3" id="KW-1185">Reference proteome</keyword>
<evidence type="ECO:0000313" key="3">
    <source>
        <dbReference type="Proteomes" id="UP000031512"/>
    </source>
</evidence>
<proteinExistence type="predicted"/>